<reference evidence="2 3" key="1">
    <citation type="submission" date="2020-11" db="EMBL/GenBank/DDBJ databases">
        <title>Draft Genome Sequence and Secondary Metabolite Biosynthetic Potential of the Lysobacter niastensis Type strain DSM 18481.</title>
        <authorList>
            <person name="Turrini P."/>
            <person name="Artuso I."/>
            <person name="Tescari M."/>
            <person name="Lugli G.A."/>
            <person name="Frangipani E."/>
            <person name="Ventura M."/>
            <person name="Visca P."/>
        </authorList>
    </citation>
    <scope>NUCLEOTIDE SEQUENCE [LARGE SCALE GENOMIC DNA]</scope>
    <source>
        <strain evidence="2 3">DSM 18481</strain>
    </source>
</reference>
<evidence type="ECO:0000256" key="1">
    <source>
        <dbReference type="SAM" id="SignalP"/>
    </source>
</evidence>
<dbReference type="Proteomes" id="UP001429984">
    <property type="component" value="Unassembled WGS sequence"/>
</dbReference>
<dbReference type="Pfam" id="PF12836">
    <property type="entry name" value="HHH_3"/>
    <property type="match status" value="1"/>
</dbReference>
<sequence>MKSILATLTLSIAAVLPLAGAAAELGVLAPVIVDGKPQERAAPNGGAMVPVVTRVNEGKLFDQLQHEAREGFTASVLALDEAAQRASGKPMRPTWLFLSLEDGGFPRFGFWLQEGGQARYVADHYVDLVTDEDTVANGGFEEIFAHEQGHVLLRRLLPSLPAGYSRTPHAALAVTDRVTAFDEGFAMHFQALARRFTRNEQLRAEDDGLTGKPFLPYWASHADRTWRLEGTRRNSFVQRQLPLPGEADPILARDHSPLFDPGHLKSGDQMMASEGVISTVCYRWLAPGEGTTQALLQRYGKLFDALKALDKRGLTNDSPVLVELIQSYAMRYPQEGEQAKRVFIETTYGATVDPAMARQSEALAAVGSVGDMEGFVGGLKPARAAMAKLTETTTPATLGRALSAPIWLYSDAPTKPGQSQGGGLAFDVNTVEPEQLQALGLDAATAQRIVEDRRAHGPYADLASLSKRAALTPANVAKLDSLNRAALRAGPTLRR</sequence>
<organism evidence="2 3">
    <name type="scientific">Lysobacter niastensis</name>
    <dbReference type="NCBI Taxonomy" id="380629"/>
    <lineage>
        <taxon>Bacteria</taxon>
        <taxon>Pseudomonadati</taxon>
        <taxon>Pseudomonadota</taxon>
        <taxon>Gammaproteobacteria</taxon>
        <taxon>Lysobacterales</taxon>
        <taxon>Lysobacteraceae</taxon>
        <taxon>Lysobacter</taxon>
    </lineage>
</organism>
<dbReference type="Gene3D" id="1.10.150.280">
    <property type="entry name" value="AF1531-like domain"/>
    <property type="match status" value="1"/>
</dbReference>
<protein>
    <submittedName>
        <fullName evidence="2">Helix-hairpin-helix domain-containing protein</fullName>
    </submittedName>
</protein>
<keyword evidence="3" id="KW-1185">Reference proteome</keyword>
<comment type="caution">
    <text evidence="2">The sequence shown here is derived from an EMBL/GenBank/DDBJ whole genome shotgun (WGS) entry which is preliminary data.</text>
</comment>
<name>A0ABS0B393_9GAMM</name>
<evidence type="ECO:0000313" key="3">
    <source>
        <dbReference type="Proteomes" id="UP001429984"/>
    </source>
</evidence>
<accession>A0ABS0B393</accession>
<proteinExistence type="predicted"/>
<gene>
    <name evidence="2" type="ORF">IU514_02780</name>
</gene>
<feature type="signal peptide" evidence="1">
    <location>
        <begin position="1"/>
        <end position="21"/>
    </location>
</feature>
<keyword evidence="1" id="KW-0732">Signal</keyword>
<dbReference type="InterPro" id="IPR010994">
    <property type="entry name" value="RuvA_2-like"/>
</dbReference>
<dbReference type="SUPFAM" id="SSF47781">
    <property type="entry name" value="RuvA domain 2-like"/>
    <property type="match status" value="1"/>
</dbReference>
<evidence type="ECO:0000313" key="2">
    <source>
        <dbReference type="EMBL" id="MBF6022946.1"/>
    </source>
</evidence>
<dbReference type="EMBL" id="JADLZT010000002">
    <property type="protein sequence ID" value="MBF6022946.1"/>
    <property type="molecule type" value="Genomic_DNA"/>
</dbReference>
<feature type="chain" id="PRO_5046345002" evidence="1">
    <location>
        <begin position="22"/>
        <end position="495"/>
    </location>
</feature>
<dbReference type="RefSeq" id="WP_194929567.1">
    <property type="nucleotide sequence ID" value="NZ_JADLZT010000002.1"/>
</dbReference>